<reference evidence="2" key="1">
    <citation type="submission" date="2017-03" db="EMBL/GenBank/DDBJ databases">
        <title>The mitochondrial genome of the carnivorous plant Utricularia reniformis (Lentibulariaceae): structure, comparative analysis and evolutionary landmarks.</title>
        <authorList>
            <person name="Silva S.R."/>
            <person name="Alvarenga D.O."/>
            <person name="Michael T.P."/>
            <person name="Miranda V.F.O."/>
            <person name="Varani A.M."/>
        </authorList>
    </citation>
    <scope>NUCLEOTIDE SEQUENCE</scope>
</reference>
<organism evidence="2">
    <name type="scientific">Utricularia reniformis</name>
    <dbReference type="NCBI Taxonomy" id="192314"/>
    <lineage>
        <taxon>Eukaryota</taxon>
        <taxon>Viridiplantae</taxon>
        <taxon>Streptophyta</taxon>
        <taxon>Embryophyta</taxon>
        <taxon>Tracheophyta</taxon>
        <taxon>Spermatophyta</taxon>
        <taxon>Magnoliopsida</taxon>
        <taxon>eudicotyledons</taxon>
        <taxon>Gunneridae</taxon>
        <taxon>Pentapetalae</taxon>
        <taxon>asterids</taxon>
        <taxon>lamiids</taxon>
        <taxon>Lamiales</taxon>
        <taxon>Lentibulariaceae</taxon>
        <taxon>Utricularia</taxon>
    </lineage>
</organism>
<dbReference type="AlphaFoldDB" id="A0A1Y0B1T7"/>
<proteinExistence type="predicted"/>
<geneLocation type="mitochondrion" evidence="2"/>
<keyword evidence="1" id="KW-0472">Membrane</keyword>
<keyword evidence="1" id="KW-0812">Transmembrane</keyword>
<evidence type="ECO:0000313" key="2">
    <source>
        <dbReference type="EMBL" id="ART31351.1"/>
    </source>
</evidence>
<keyword evidence="1" id="KW-1133">Transmembrane helix</keyword>
<evidence type="ECO:0000256" key="1">
    <source>
        <dbReference type="SAM" id="Phobius"/>
    </source>
</evidence>
<gene>
    <name evidence="2" type="ORF">AEK19_MT1135</name>
</gene>
<dbReference type="EMBL" id="KY774314">
    <property type="protein sequence ID" value="ART31351.1"/>
    <property type="molecule type" value="Genomic_DNA"/>
</dbReference>
<sequence length="64" mass="7086">MDGMLPTERLKRVLLVAMGGGTKGSRAPLLISLLCLPSIAHMPFLLQLIQVRIGRDSFWLRAIL</sequence>
<protein>
    <submittedName>
        <fullName evidence="2">Uncharacterized protein</fullName>
    </submittedName>
</protein>
<name>A0A1Y0B1T7_9LAMI</name>
<keyword evidence="2" id="KW-0496">Mitochondrion</keyword>
<feature type="transmembrane region" description="Helical" evidence="1">
    <location>
        <begin position="29"/>
        <end position="49"/>
    </location>
</feature>
<accession>A0A1Y0B1T7</accession>